<accession>A0A026WPA1</accession>
<keyword evidence="2" id="KW-1185">Reference proteome</keyword>
<protein>
    <submittedName>
        <fullName evidence="1">Uncharacterized protein</fullName>
    </submittedName>
</protein>
<evidence type="ECO:0000313" key="2">
    <source>
        <dbReference type="Proteomes" id="UP000053097"/>
    </source>
</evidence>
<dbReference type="EMBL" id="KK107154">
    <property type="protein sequence ID" value="EZA56924.1"/>
    <property type="molecule type" value="Genomic_DNA"/>
</dbReference>
<organism evidence="1 2">
    <name type="scientific">Ooceraea biroi</name>
    <name type="common">Clonal raider ant</name>
    <name type="synonym">Cerapachys biroi</name>
    <dbReference type="NCBI Taxonomy" id="2015173"/>
    <lineage>
        <taxon>Eukaryota</taxon>
        <taxon>Metazoa</taxon>
        <taxon>Ecdysozoa</taxon>
        <taxon>Arthropoda</taxon>
        <taxon>Hexapoda</taxon>
        <taxon>Insecta</taxon>
        <taxon>Pterygota</taxon>
        <taxon>Neoptera</taxon>
        <taxon>Endopterygota</taxon>
        <taxon>Hymenoptera</taxon>
        <taxon>Apocrita</taxon>
        <taxon>Aculeata</taxon>
        <taxon>Formicoidea</taxon>
        <taxon>Formicidae</taxon>
        <taxon>Dorylinae</taxon>
        <taxon>Ooceraea</taxon>
    </lineage>
</organism>
<dbReference type="AlphaFoldDB" id="A0A026WPA1"/>
<feature type="non-terminal residue" evidence="1">
    <location>
        <position position="1"/>
    </location>
</feature>
<evidence type="ECO:0000313" key="1">
    <source>
        <dbReference type="EMBL" id="EZA56924.1"/>
    </source>
</evidence>
<sequence length="119" mass="13232">RLGLDVASRTSCDDPEEEEFLSPLLWRSLRSFYTILSFLLSFLSSSRFSLPSSWAIRLNASARVARRQTISSFCAKDCLSRSATLSKRDPVSHSSISSAIENSDSQCCKNATVFLINIC</sequence>
<gene>
    <name evidence="1" type="ORF">X777_02775</name>
</gene>
<name>A0A026WPA1_OOCBI</name>
<reference evidence="1 2" key="1">
    <citation type="journal article" date="2014" name="Curr. Biol.">
        <title>The genome of the clonal raider ant Cerapachys biroi.</title>
        <authorList>
            <person name="Oxley P.R."/>
            <person name="Ji L."/>
            <person name="Fetter-Pruneda I."/>
            <person name="McKenzie S.K."/>
            <person name="Li C."/>
            <person name="Hu H."/>
            <person name="Zhang G."/>
            <person name="Kronauer D.J."/>
        </authorList>
    </citation>
    <scope>NUCLEOTIDE SEQUENCE [LARGE SCALE GENOMIC DNA]</scope>
</reference>
<proteinExistence type="predicted"/>
<dbReference type="Proteomes" id="UP000053097">
    <property type="component" value="Unassembled WGS sequence"/>
</dbReference>